<evidence type="ECO:0000256" key="1">
    <source>
        <dbReference type="SAM" id="Phobius"/>
    </source>
</evidence>
<protein>
    <recommendedName>
        <fullName evidence="4">DUF5056 domain-containing protein</fullName>
    </recommendedName>
</protein>
<comment type="caution">
    <text evidence="2">The sequence shown here is derived from an EMBL/GenBank/DDBJ whole genome shotgun (WGS) entry which is preliminary data.</text>
</comment>
<keyword evidence="1" id="KW-0472">Membrane</keyword>
<organism evidence="2 3">
    <name type="scientific">Candidatus Barnesiella excrementipullorum</name>
    <dbReference type="NCBI Taxonomy" id="2838479"/>
    <lineage>
        <taxon>Bacteria</taxon>
        <taxon>Pseudomonadati</taxon>
        <taxon>Bacteroidota</taxon>
        <taxon>Bacteroidia</taxon>
        <taxon>Bacteroidales</taxon>
        <taxon>Barnesiellaceae</taxon>
        <taxon>Barnesiella</taxon>
    </lineage>
</organism>
<keyword evidence="1" id="KW-1133">Transmembrane helix</keyword>
<dbReference type="Proteomes" id="UP000824246">
    <property type="component" value="Unassembled WGS sequence"/>
</dbReference>
<keyword evidence="1" id="KW-0812">Transmembrane</keyword>
<feature type="transmembrane region" description="Helical" evidence="1">
    <location>
        <begin position="53"/>
        <end position="73"/>
    </location>
</feature>
<feature type="transmembrane region" description="Helical" evidence="1">
    <location>
        <begin position="85"/>
        <end position="107"/>
    </location>
</feature>
<name>A0A9D2AQI2_9BACT</name>
<dbReference type="AlphaFoldDB" id="A0A9D2AQI2"/>
<sequence>MKRNKMLRDTPADDRILRQYLHDKALQPGENPWFTPRLMNKLPPVAPTQPGRWVMTTVTLLAVVVCLVALCYIPSSAVNFSLAELLCVYIATASVVALVAVQIVKLIKTYF</sequence>
<proteinExistence type="predicted"/>
<accession>A0A9D2AQI2</accession>
<reference evidence="2" key="2">
    <citation type="submission" date="2021-04" db="EMBL/GenBank/DDBJ databases">
        <authorList>
            <person name="Gilroy R."/>
        </authorList>
    </citation>
    <scope>NUCLEOTIDE SEQUENCE</scope>
    <source>
        <strain evidence="2">ChiHjej12B11-16260</strain>
    </source>
</reference>
<dbReference type="EMBL" id="DXFB01000123">
    <property type="protein sequence ID" value="HIX45459.1"/>
    <property type="molecule type" value="Genomic_DNA"/>
</dbReference>
<reference evidence="2" key="1">
    <citation type="journal article" date="2021" name="PeerJ">
        <title>Extensive microbial diversity within the chicken gut microbiome revealed by metagenomics and culture.</title>
        <authorList>
            <person name="Gilroy R."/>
            <person name="Ravi A."/>
            <person name="Getino M."/>
            <person name="Pursley I."/>
            <person name="Horton D.L."/>
            <person name="Alikhan N.F."/>
            <person name="Baker D."/>
            <person name="Gharbi K."/>
            <person name="Hall N."/>
            <person name="Watson M."/>
            <person name="Adriaenssens E.M."/>
            <person name="Foster-Nyarko E."/>
            <person name="Jarju S."/>
            <person name="Secka A."/>
            <person name="Antonio M."/>
            <person name="Oren A."/>
            <person name="Chaudhuri R.R."/>
            <person name="La Ragione R."/>
            <person name="Hildebrand F."/>
            <person name="Pallen M.J."/>
        </authorList>
    </citation>
    <scope>NUCLEOTIDE SEQUENCE</scope>
    <source>
        <strain evidence="2">ChiHjej12B11-16260</strain>
    </source>
</reference>
<gene>
    <name evidence="2" type="ORF">H9982_04495</name>
</gene>
<evidence type="ECO:0008006" key="4">
    <source>
        <dbReference type="Google" id="ProtNLM"/>
    </source>
</evidence>
<evidence type="ECO:0000313" key="3">
    <source>
        <dbReference type="Proteomes" id="UP000824246"/>
    </source>
</evidence>
<evidence type="ECO:0000313" key="2">
    <source>
        <dbReference type="EMBL" id="HIX45459.1"/>
    </source>
</evidence>